<evidence type="ECO:0000256" key="7">
    <source>
        <dbReference type="ARBA" id="ARBA00022741"/>
    </source>
</evidence>
<comment type="caution">
    <text evidence="11">The sequence shown here is derived from an EMBL/GenBank/DDBJ whole genome shotgun (WGS) entry which is preliminary data.</text>
</comment>
<sequence length="153" mass="17336">MKTNHIVHTHDEEETRQLARKIASHLKPGDVLALEGDLGAGKTTFTKGIAEGLGISDSIDSPTFTIIKEYEGDLPLFHMDMYRIDFPEEELGLEEYFYGDGVCLVEWASHIKPWLPETTLWLVFSVQPDQSRQIGISYTDPRWNLLGKELASE</sequence>
<dbReference type="GO" id="GO:0002949">
    <property type="term" value="P:tRNA threonylcarbamoyladenosine modification"/>
    <property type="evidence" value="ECO:0007669"/>
    <property type="project" value="InterPro"/>
</dbReference>
<dbReference type="GO" id="GO:0005737">
    <property type="term" value="C:cytoplasm"/>
    <property type="evidence" value="ECO:0007669"/>
    <property type="project" value="UniProtKB-SubCell"/>
</dbReference>
<dbReference type="PANTHER" id="PTHR33540">
    <property type="entry name" value="TRNA THREONYLCARBAMOYLADENOSINE BIOSYNTHESIS PROTEIN TSAE"/>
    <property type="match status" value="1"/>
</dbReference>
<evidence type="ECO:0000256" key="2">
    <source>
        <dbReference type="ARBA" id="ARBA00007599"/>
    </source>
</evidence>
<dbReference type="RefSeq" id="WP_181742041.1">
    <property type="nucleotide sequence ID" value="NZ_JACEOL010000060.1"/>
</dbReference>
<evidence type="ECO:0000256" key="3">
    <source>
        <dbReference type="ARBA" id="ARBA00019010"/>
    </source>
</evidence>
<evidence type="ECO:0000313" key="12">
    <source>
        <dbReference type="Proteomes" id="UP000538292"/>
    </source>
</evidence>
<accession>A0A7W1XV55</accession>
<dbReference type="NCBIfam" id="TIGR00150">
    <property type="entry name" value="T6A_YjeE"/>
    <property type="match status" value="1"/>
</dbReference>
<dbReference type="Gene3D" id="3.40.50.300">
    <property type="entry name" value="P-loop containing nucleotide triphosphate hydrolases"/>
    <property type="match status" value="1"/>
</dbReference>
<evidence type="ECO:0000256" key="5">
    <source>
        <dbReference type="ARBA" id="ARBA00022694"/>
    </source>
</evidence>
<dbReference type="GO" id="GO:0046872">
    <property type="term" value="F:metal ion binding"/>
    <property type="evidence" value="ECO:0007669"/>
    <property type="project" value="UniProtKB-KW"/>
</dbReference>
<evidence type="ECO:0000313" key="11">
    <source>
        <dbReference type="EMBL" id="MBA4603565.1"/>
    </source>
</evidence>
<dbReference type="Pfam" id="PF02367">
    <property type="entry name" value="TsaE"/>
    <property type="match status" value="1"/>
</dbReference>
<dbReference type="GO" id="GO:0005524">
    <property type="term" value="F:ATP binding"/>
    <property type="evidence" value="ECO:0007669"/>
    <property type="project" value="UniProtKB-KW"/>
</dbReference>
<keyword evidence="5" id="KW-0819">tRNA processing</keyword>
<dbReference type="InterPro" id="IPR003442">
    <property type="entry name" value="T6A_TsaE"/>
</dbReference>
<proteinExistence type="inferred from homology"/>
<keyword evidence="12" id="KW-1185">Reference proteome</keyword>
<keyword evidence="7" id="KW-0547">Nucleotide-binding</keyword>
<dbReference type="InterPro" id="IPR027417">
    <property type="entry name" value="P-loop_NTPase"/>
</dbReference>
<name>A0A7W1XV55_9BACL</name>
<evidence type="ECO:0000256" key="6">
    <source>
        <dbReference type="ARBA" id="ARBA00022723"/>
    </source>
</evidence>
<evidence type="ECO:0000256" key="4">
    <source>
        <dbReference type="ARBA" id="ARBA00022490"/>
    </source>
</evidence>
<evidence type="ECO:0000256" key="10">
    <source>
        <dbReference type="ARBA" id="ARBA00032441"/>
    </source>
</evidence>
<keyword evidence="4" id="KW-0963">Cytoplasm</keyword>
<dbReference type="EMBL" id="JACEOL010000060">
    <property type="protein sequence ID" value="MBA4603565.1"/>
    <property type="molecule type" value="Genomic_DNA"/>
</dbReference>
<gene>
    <name evidence="11" type="primary">tsaE</name>
    <name evidence="11" type="ORF">H2C83_14865</name>
</gene>
<keyword evidence="9" id="KW-0460">Magnesium</keyword>
<reference evidence="11 12" key="1">
    <citation type="submission" date="2020-07" db="EMBL/GenBank/DDBJ databases">
        <title>Thermoactinomyces phylogeny.</title>
        <authorList>
            <person name="Dunlap C."/>
        </authorList>
    </citation>
    <scope>NUCLEOTIDE SEQUENCE [LARGE SCALE GENOMIC DNA]</scope>
    <source>
        <strain evidence="11 12">AMNI-1</strain>
    </source>
</reference>
<dbReference type="GO" id="GO:0016740">
    <property type="term" value="F:transferase activity"/>
    <property type="evidence" value="ECO:0007669"/>
    <property type="project" value="UniProtKB-KW"/>
</dbReference>
<dbReference type="SUPFAM" id="SSF52540">
    <property type="entry name" value="P-loop containing nucleoside triphosphate hydrolases"/>
    <property type="match status" value="1"/>
</dbReference>
<comment type="similarity">
    <text evidence="2">Belongs to the TsaE family.</text>
</comment>
<keyword evidence="6" id="KW-0479">Metal-binding</keyword>
<evidence type="ECO:0000256" key="8">
    <source>
        <dbReference type="ARBA" id="ARBA00022840"/>
    </source>
</evidence>
<keyword evidence="8" id="KW-0067">ATP-binding</keyword>
<dbReference type="Proteomes" id="UP000538292">
    <property type="component" value="Unassembled WGS sequence"/>
</dbReference>
<dbReference type="PANTHER" id="PTHR33540:SF2">
    <property type="entry name" value="TRNA THREONYLCARBAMOYLADENOSINE BIOSYNTHESIS PROTEIN TSAE"/>
    <property type="match status" value="1"/>
</dbReference>
<evidence type="ECO:0000256" key="9">
    <source>
        <dbReference type="ARBA" id="ARBA00022842"/>
    </source>
</evidence>
<evidence type="ECO:0000256" key="1">
    <source>
        <dbReference type="ARBA" id="ARBA00004496"/>
    </source>
</evidence>
<dbReference type="AlphaFoldDB" id="A0A7W1XV55"/>
<protein>
    <recommendedName>
        <fullName evidence="3">tRNA threonylcarbamoyladenosine biosynthesis protein TsaE</fullName>
    </recommendedName>
    <alternativeName>
        <fullName evidence="10">t(6)A37 threonylcarbamoyladenosine biosynthesis protein TsaE</fullName>
    </alternativeName>
</protein>
<comment type="subcellular location">
    <subcellularLocation>
        <location evidence="1">Cytoplasm</location>
    </subcellularLocation>
</comment>
<organism evidence="11 12">
    <name type="scientific">Thermoactinomyces mirandus</name>
    <dbReference type="NCBI Taxonomy" id="2756294"/>
    <lineage>
        <taxon>Bacteria</taxon>
        <taxon>Bacillati</taxon>
        <taxon>Bacillota</taxon>
        <taxon>Bacilli</taxon>
        <taxon>Bacillales</taxon>
        <taxon>Thermoactinomycetaceae</taxon>
        <taxon>Thermoactinomyces</taxon>
    </lineage>
</organism>
<keyword evidence="11" id="KW-0808">Transferase</keyword>